<keyword evidence="2" id="KW-0732">Signal</keyword>
<feature type="signal peptide" evidence="2">
    <location>
        <begin position="1"/>
        <end position="16"/>
    </location>
</feature>
<sequence length="429" mass="48858">MKPFFILFFLLTLCNGMQRMPRLSHKDAKNQSEEIQSLDFGKDLLNFIQSYQKVNKNVSIASQDPTIAHKSSKDRVNELDRSVSAAGVGESSYIYGGGQKYDNYGRRLSETSEFKINTGFNIGLRWRPIRTKQKIKKVLFFLPKQFLSKTKHYLDKIGSTKGDGEYYESFEEDYKENYDYDDDYEEYESYSGYERYEDDSTEAHTVKIQRLNIGTIPTQKTPNFRDSLIARLEDHAFFPQSLEYSSPRGTLLSPTEHSQEDAFQSLSVPSDPRTFENDVTYVPKPESGSSRNSENRDDNASFDSEHSAGDGTDDTMHAPIPLTSTDGAISMLETLEPDYVLVATSILVNKICDHMPNHFRSDPQEIGKMEEILVVVFDDPVQAPKGRFTSRIDQHVFFPGDPLFSSAHRQTWATVGVLIWPFLAATLLN</sequence>
<feature type="chain" id="PRO_5043960130" evidence="2">
    <location>
        <begin position="17"/>
        <end position="429"/>
    </location>
</feature>
<evidence type="ECO:0000256" key="2">
    <source>
        <dbReference type="SAM" id="SignalP"/>
    </source>
</evidence>
<organism evidence="3 4">
    <name type="scientific">Australozyma saopauloensis</name>
    <dbReference type="NCBI Taxonomy" id="291208"/>
    <lineage>
        <taxon>Eukaryota</taxon>
        <taxon>Fungi</taxon>
        <taxon>Dikarya</taxon>
        <taxon>Ascomycota</taxon>
        <taxon>Saccharomycotina</taxon>
        <taxon>Pichiomycetes</taxon>
        <taxon>Metschnikowiaceae</taxon>
        <taxon>Australozyma</taxon>
    </lineage>
</organism>
<dbReference type="EMBL" id="CP138895">
    <property type="protein sequence ID" value="WPK24530.1"/>
    <property type="molecule type" value="Genomic_DNA"/>
</dbReference>
<feature type="compositionally biased region" description="Basic and acidic residues" evidence="1">
    <location>
        <begin position="293"/>
        <end position="308"/>
    </location>
</feature>
<evidence type="ECO:0000313" key="4">
    <source>
        <dbReference type="Proteomes" id="UP001338582"/>
    </source>
</evidence>
<proteinExistence type="predicted"/>
<dbReference type="Proteomes" id="UP001338582">
    <property type="component" value="Chromosome 2"/>
</dbReference>
<protein>
    <submittedName>
        <fullName evidence="3">Uncharacterized protein</fullName>
    </submittedName>
</protein>
<evidence type="ECO:0000313" key="3">
    <source>
        <dbReference type="EMBL" id="WPK24530.1"/>
    </source>
</evidence>
<accession>A0AAX4H7L8</accession>
<dbReference type="AlphaFoldDB" id="A0AAX4H7L8"/>
<dbReference type="KEGG" id="asau:88172871"/>
<dbReference type="GeneID" id="88172871"/>
<keyword evidence="4" id="KW-1185">Reference proteome</keyword>
<name>A0AAX4H7L8_9ASCO</name>
<gene>
    <name evidence="3" type="ORF">PUMCH_001806</name>
</gene>
<dbReference type="RefSeq" id="XP_062876913.1">
    <property type="nucleotide sequence ID" value="XM_063020843.1"/>
</dbReference>
<feature type="region of interest" description="Disordered" evidence="1">
    <location>
        <begin position="246"/>
        <end position="321"/>
    </location>
</feature>
<reference evidence="3 4" key="1">
    <citation type="submission" date="2023-10" db="EMBL/GenBank/DDBJ databases">
        <title>Draft Genome Sequence of Candida saopaulonensis from a very Premature Infant with Sepsis.</title>
        <authorList>
            <person name="Ning Y."/>
            <person name="Dai R."/>
            <person name="Xiao M."/>
            <person name="Xu Y."/>
            <person name="Yan Q."/>
            <person name="Zhang L."/>
        </authorList>
    </citation>
    <scope>NUCLEOTIDE SEQUENCE [LARGE SCALE GENOMIC DNA]</scope>
    <source>
        <strain evidence="3 4">19XY460</strain>
    </source>
</reference>
<feature type="compositionally biased region" description="Polar residues" evidence="1">
    <location>
        <begin position="246"/>
        <end position="268"/>
    </location>
</feature>
<evidence type="ECO:0000256" key="1">
    <source>
        <dbReference type="SAM" id="MobiDB-lite"/>
    </source>
</evidence>